<dbReference type="InterPro" id="IPR011761">
    <property type="entry name" value="ATP-grasp"/>
</dbReference>
<dbReference type="PROSITE" id="PS50975">
    <property type="entry name" value="ATP_GRASP"/>
    <property type="match status" value="1"/>
</dbReference>
<keyword evidence="1" id="KW-0547">Nucleotide-binding</keyword>
<sequence length="264" mass="30188">MKAYILYEEQDAFNNRFFIKDTVEAAKRKDVDLKLIFVDDLDIDSFLALLDNPLFVWNRTRSTSIASKIQSAGIRIVNKPFVNDLANNKRKTIEFAYSLGIPTVPILDEVRDFPVVIKTVDGHGGDEVALCQNAEQLSHYEKKWHDRATLLQPYIETYATDLRAWIVGDQIIGCVKRVGNDDFRSNYTRGGSIEKYSLSETQTQQILLLQKALQSDYIGIDFLLLPNGDWMLNEIEDPVGARSFYELFNDDLAEILMNHLVDSI</sequence>
<evidence type="ECO:0000259" key="2">
    <source>
        <dbReference type="PROSITE" id="PS50975"/>
    </source>
</evidence>
<organism evidence="3 4">
    <name type="scientific">Rummeliibacillus stabekisii</name>
    <dbReference type="NCBI Taxonomy" id="241244"/>
    <lineage>
        <taxon>Bacteria</taxon>
        <taxon>Bacillati</taxon>
        <taxon>Bacillota</taxon>
        <taxon>Bacilli</taxon>
        <taxon>Bacillales</taxon>
        <taxon>Caryophanaceae</taxon>
        <taxon>Rummeliibacillus</taxon>
    </lineage>
</organism>
<gene>
    <name evidence="3" type="ORF">ATY39_08605</name>
</gene>
<dbReference type="PANTHER" id="PTHR21621">
    <property type="entry name" value="RIBOSOMAL PROTEIN S6 MODIFICATION PROTEIN"/>
    <property type="match status" value="1"/>
</dbReference>
<dbReference type="SUPFAM" id="SSF56059">
    <property type="entry name" value="Glutathione synthetase ATP-binding domain-like"/>
    <property type="match status" value="1"/>
</dbReference>
<dbReference type="GO" id="GO:0018169">
    <property type="term" value="F:ribosomal S6-glutamic acid ligase activity"/>
    <property type="evidence" value="ECO:0007669"/>
    <property type="project" value="TreeGrafter"/>
</dbReference>
<dbReference type="Pfam" id="PF08443">
    <property type="entry name" value="RimK"/>
    <property type="match status" value="1"/>
</dbReference>
<dbReference type="GO" id="GO:0046872">
    <property type="term" value="F:metal ion binding"/>
    <property type="evidence" value="ECO:0007669"/>
    <property type="project" value="InterPro"/>
</dbReference>
<protein>
    <recommendedName>
        <fullName evidence="2">ATP-grasp domain-containing protein</fullName>
    </recommendedName>
</protein>
<dbReference type="GO" id="GO:0005737">
    <property type="term" value="C:cytoplasm"/>
    <property type="evidence" value="ECO:0007669"/>
    <property type="project" value="TreeGrafter"/>
</dbReference>
<dbReference type="EMBL" id="CP014806">
    <property type="protein sequence ID" value="AMW99512.1"/>
    <property type="molecule type" value="Genomic_DNA"/>
</dbReference>
<proteinExistence type="predicted"/>
<keyword evidence="4" id="KW-1185">Reference proteome</keyword>
<dbReference type="InterPro" id="IPR013651">
    <property type="entry name" value="ATP-grasp_RimK-type"/>
</dbReference>
<accession>A0A143HCT3</accession>
<dbReference type="Proteomes" id="UP000076021">
    <property type="component" value="Chromosome"/>
</dbReference>
<name>A0A143HCT3_9BACL</name>
<keyword evidence="1" id="KW-0067">ATP-binding</keyword>
<dbReference type="PANTHER" id="PTHR21621:SF0">
    <property type="entry name" value="BETA-CITRYLGLUTAMATE SYNTHASE B-RELATED"/>
    <property type="match status" value="1"/>
</dbReference>
<dbReference type="RefSeq" id="WP_066788583.1">
    <property type="nucleotide sequence ID" value="NZ_CP014806.1"/>
</dbReference>
<evidence type="ECO:0000256" key="1">
    <source>
        <dbReference type="PROSITE-ProRule" id="PRU00409"/>
    </source>
</evidence>
<reference evidence="4" key="2">
    <citation type="submission" date="2016-03" db="EMBL/GenBank/DDBJ databases">
        <authorList>
            <person name="Ploux O."/>
        </authorList>
    </citation>
    <scope>NUCLEOTIDE SEQUENCE [LARGE SCALE GENOMIC DNA]</scope>
    <source>
        <strain evidence="4">PP9</strain>
    </source>
</reference>
<dbReference type="STRING" id="241244.ATY39_08605"/>
<feature type="domain" description="ATP-grasp" evidence="2">
    <location>
        <begin position="66"/>
        <end position="261"/>
    </location>
</feature>
<dbReference type="GO" id="GO:0009432">
    <property type="term" value="P:SOS response"/>
    <property type="evidence" value="ECO:0007669"/>
    <property type="project" value="TreeGrafter"/>
</dbReference>
<dbReference type="Gene3D" id="3.30.470.20">
    <property type="entry name" value="ATP-grasp fold, B domain"/>
    <property type="match status" value="1"/>
</dbReference>
<dbReference type="AlphaFoldDB" id="A0A143HCT3"/>
<evidence type="ECO:0000313" key="4">
    <source>
        <dbReference type="Proteomes" id="UP000076021"/>
    </source>
</evidence>
<dbReference type="KEGG" id="rst:ATY39_08605"/>
<dbReference type="GO" id="GO:0005524">
    <property type="term" value="F:ATP binding"/>
    <property type="evidence" value="ECO:0007669"/>
    <property type="project" value="UniProtKB-UniRule"/>
</dbReference>
<evidence type="ECO:0000313" key="3">
    <source>
        <dbReference type="EMBL" id="AMW99512.1"/>
    </source>
</evidence>
<dbReference type="OrthoDB" id="4426445at2"/>
<reference evidence="3 4" key="1">
    <citation type="journal article" date="2016" name="Genome Announc.">
        <title>Whole-Genome Sequence of Rummeliibacillus stabekisii Strain PP9 Isolated from Antarctic Soil.</title>
        <authorList>
            <person name="da Mota F.F."/>
            <person name="Vollu R.E."/>
            <person name="Jurelevicius D."/>
            <person name="Seldin L."/>
        </authorList>
    </citation>
    <scope>NUCLEOTIDE SEQUENCE [LARGE SCALE GENOMIC DNA]</scope>
    <source>
        <strain evidence="3 4">PP9</strain>
    </source>
</reference>